<reference evidence="4 5" key="1">
    <citation type="submission" date="2012-06" db="EMBL/GenBank/DDBJ databases">
        <title>Finished chromosome of genome of Cylindrospermum stagnale PCC 7417.</title>
        <authorList>
            <consortium name="US DOE Joint Genome Institute"/>
            <person name="Gugger M."/>
            <person name="Coursin T."/>
            <person name="Rippka R."/>
            <person name="Tandeau De Marsac N."/>
            <person name="Huntemann M."/>
            <person name="Wei C.-L."/>
            <person name="Han J."/>
            <person name="Detter J.C."/>
            <person name="Han C."/>
            <person name="Tapia R."/>
            <person name="Chen A."/>
            <person name="Kyrpides N."/>
            <person name="Mavromatis K."/>
            <person name="Markowitz V."/>
            <person name="Szeto E."/>
            <person name="Ivanova N."/>
            <person name="Pagani I."/>
            <person name="Pati A."/>
            <person name="Goodwin L."/>
            <person name="Nordberg H.P."/>
            <person name="Cantor M.N."/>
            <person name="Hua S.X."/>
            <person name="Woyke T."/>
            <person name="Kerfeld C.A."/>
        </authorList>
    </citation>
    <scope>NUCLEOTIDE SEQUENCE [LARGE SCALE GENOMIC DNA]</scope>
    <source>
        <strain evidence="4 5">PCC 7417</strain>
    </source>
</reference>
<dbReference type="HAMAP" id="MF_01384">
    <property type="entry name" value="UreD"/>
    <property type="match status" value="1"/>
</dbReference>
<comment type="subcellular location">
    <subcellularLocation>
        <location evidence="3">Cytoplasm</location>
    </subcellularLocation>
</comment>
<dbReference type="InterPro" id="IPR002669">
    <property type="entry name" value="UreD"/>
</dbReference>
<gene>
    <name evidence="3" type="primary">ureD</name>
    <name evidence="4" type="ORF">Cylst_4732</name>
</gene>
<dbReference type="AlphaFoldDB" id="K9X410"/>
<comment type="function">
    <text evidence="3">Required for maturation of urease via the functional incorporation of the urease nickel metallocenter.</text>
</comment>
<dbReference type="Pfam" id="PF01774">
    <property type="entry name" value="UreD"/>
    <property type="match status" value="1"/>
</dbReference>
<comment type="subunit">
    <text evidence="3">UreD, UreF and UreG form a complex that acts as a GTP-hydrolysis-dependent molecular chaperone, activating the urease apoprotein by helping to assemble the nickel containing metallocenter of UreC. The UreE protein probably delivers the nickel.</text>
</comment>
<dbReference type="PANTHER" id="PTHR33643:SF1">
    <property type="entry name" value="UREASE ACCESSORY PROTEIN D"/>
    <property type="match status" value="1"/>
</dbReference>
<dbReference type="KEGG" id="csg:Cylst_4732"/>
<proteinExistence type="inferred from homology"/>
<keyword evidence="2 3" id="KW-0143">Chaperone</keyword>
<dbReference type="EMBL" id="CP003642">
    <property type="protein sequence ID" value="AFZ26796.1"/>
    <property type="molecule type" value="Genomic_DNA"/>
</dbReference>
<dbReference type="PANTHER" id="PTHR33643">
    <property type="entry name" value="UREASE ACCESSORY PROTEIN D"/>
    <property type="match status" value="1"/>
</dbReference>
<organism evidence="4 5">
    <name type="scientific">Cylindrospermum stagnale PCC 7417</name>
    <dbReference type="NCBI Taxonomy" id="56107"/>
    <lineage>
        <taxon>Bacteria</taxon>
        <taxon>Bacillati</taxon>
        <taxon>Cyanobacteriota</taxon>
        <taxon>Cyanophyceae</taxon>
        <taxon>Nostocales</taxon>
        <taxon>Nostocaceae</taxon>
        <taxon>Cylindrospermum</taxon>
    </lineage>
</organism>
<comment type="similarity">
    <text evidence="1 3">Belongs to the UreD family.</text>
</comment>
<protein>
    <recommendedName>
        <fullName evidence="3">Urease accessory protein UreD</fullName>
    </recommendedName>
</protein>
<evidence type="ECO:0000256" key="1">
    <source>
        <dbReference type="ARBA" id="ARBA00007177"/>
    </source>
</evidence>
<dbReference type="HOGENOM" id="CLU_056339_1_1_3"/>
<keyword evidence="3" id="KW-0996">Nickel insertion</keyword>
<evidence type="ECO:0000256" key="3">
    <source>
        <dbReference type="HAMAP-Rule" id="MF_01384"/>
    </source>
</evidence>
<name>K9X410_9NOST</name>
<dbReference type="GO" id="GO:0005737">
    <property type="term" value="C:cytoplasm"/>
    <property type="evidence" value="ECO:0007669"/>
    <property type="project" value="UniProtKB-SubCell"/>
</dbReference>
<dbReference type="eggNOG" id="COG0829">
    <property type="taxonomic scope" value="Bacteria"/>
</dbReference>
<dbReference type="STRING" id="56107.Cylst_4732"/>
<keyword evidence="3" id="KW-0963">Cytoplasm</keyword>
<evidence type="ECO:0000313" key="4">
    <source>
        <dbReference type="EMBL" id="AFZ26796.1"/>
    </source>
</evidence>
<keyword evidence="5" id="KW-1185">Reference proteome</keyword>
<evidence type="ECO:0000313" key="5">
    <source>
        <dbReference type="Proteomes" id="UP000010475"/>
    </source>
</evidence>
<dbReference type="RefSeq" id="WP_015210033.1">
    <property type="nucleotide sequence ID" value="NC_019757.1"/>
</dbReference>
<dbReference type="GO" id="GO:0016151">
    <property type="term" value="F:nickel cation binding"/>
    <property type="evidence" value="ECO:0007669"/>
    <property type="project" value="UniProtKB-UniRule"/>
</dbReference>
<evidence type="ECO:0000256" key="2">
    <source>
        <dbReference type="ARBA" id="ARBA00023186"/>
    </source>
</evidence>
<dbReference type="Proteomes" id="UP000010475">
    <property type="component" value="Chromosome"/>
</dbReference>
<accession>K9X410</accession>
<sequence>MVVTLETFKQTKNLELKLECDRDGQTIVTHQYTAYPLGISRTFRHQPENTRQAHLYITSSSPGLLANDELNISLQLTAETQLHLTDQSATKVHPMPIAGSKAIAHYDIELQAGASLEFVPEPIILFRDATLEQTLNIKCHPTAKLFYSEIIVPGRLARGEFYEFNHYFSRLQVTSLENKLWFTDAMRLEGKLNPFKNSDLFARASILCNVIIIQPEADLALLSASLEDIEAANCHSTTVATSILPNHKGLLIRAIATGTGGLKDYLQYALNCVRRLGHQP</sequence>